<sequence>MSTSKSKLISPSPSSPLSLRQFRQQAIPTSLFSESRASYGRGSDIMLKSPTASVSLSVFLNRKLATNNILGRGSVKDKKTCFASIGGIQRVGGGNYEGGPLDRDIFQKLNSFRKEEDRKDLNVLKEPSQLELENNKQDNCKSGSKKRGNPFTDKSIDRPSSSKYLHVLGDDPKPMWNAIKKKKVERKREPIYNHYANGSGLWGCDREGVDTEEVGCNETWEGMGSTTLGGLEWH</sequence>
<dbReference type="PANTHER" id="PTHR38382">
    <property type="entry name" value="RNA-BINDING PROTEIN"/>
    <property type="match status" value="1"/>
</dbReference>
<name>A0A0K9Q4I1_ZOSMR</name>
<evidence type="ECO:0000256" key="1">
    <source>
        <dbReference type="SAM" id="MobiDB-lite"/>
    </source>
</evidence>
<dbReference type="OrthoDB" id="753880at2759"/>
<evidence type="ECO:0000313" key="2">
    <source>
        <dbReference type="EMBL" id="KMZ76089.1"/>
    </source>
</evidence>
<keyword evidence="3" id="KW-1185">Reference proteome</keyword>
<dbReference type="PANTHER" id="PTHR38382:SF1">
    <property type="entry name" value="RNA-BINDING PROTEIN"/>
    <property type="match status" value="1"/>
</dbReference>
<protein>
    <submittedName>
        <fullName evidence="2">Uncharacterized protein</fullName>
    </submittedName>
</protein>
<accession>A0A0K9Q4I1</accession>
<dbReference type="Proteomes" id="UP000036987">
    <property type="component" value="Unassembled WGS sequence"/>
</dbReference>
<dbReference type="AlphaFoldDB" id="A0A0K9Q4I1"/>
<organism evidence="2 3">
    <name type="scientific">Zostera marina</name>
    <name type="common">Eelgrass</name>
    <dbReference type="NCBI Taxonomy" id="29655"/>
    <lineage>
        <taxon>Eukaryota</taxon>
        <taxon>Viridiplantae</taxon>
        <taxon>Streptophyta</taxon>
        <taxon>Embryophyta</taxon>
        <taxon>Tracheophyta</taxon>
        <taxon>Spermatophyta</taxon>
        <taxon>Magnoliopsida</taxon>
        <taxon>Liliopsida</taxon>
        <taxon>Zosteraceae</taxon>
        <taxon>Zostera</taxon>
    </lineage>
</organism>
<proteinExistence type="predicted"/>
<dbReference type="EMBL" id="LFYR01000090">
    <property type="protein sequence ID" value="KMZ76089.1"/>
    <property type="molecule type" value="Genomic_DNA"/>
</dbReference>
<gene>
    <name evidence="2" type="ORF">ZOSMA_107G00870</name>
</gene>
<comment type="caution">
    <text evidence="2">The sequence shown here is derived from an EMBL/GenBank/DDBJ whole genome shotgun (WGS) entry which is preliminary data.</text>
</comment>
<reference evidence="3" key="1">
    <citation type="journal article" date="2016" name="Nature">
        <title>The genome of the seagrass Zostera marina reveals angiosperm adaptation to the sea.</title>
        <authorList>
            <person name="Olsen J.L."/>
            <person name="Rouze P."/>
            <person name="Verhelst B."/>
            <person name="Lin Y.-C."/>
            <person name="Bayer T."/>
            <person name="Collen J."/>
            <person name="Dattolo E."/>
            <person name="De Paoli E."/>
            <person name="Dittami S."/>
            <person name="Maumus F."/>
            <person name="Michel G."/>
            <person name="Kersting A."/>
            <person name="Lauritano C."/>
            <person name="Lohaus R."/>
            <person name="Toepel M."/>
            <person name="Tonon T."/>
            <person name="Vanneste K."/>
            <person name="Amirebrahimi M."/>
            <person name="Brakel J."/>
            <person name="Bostroem C."/>
            <person name="Chovatia M."/>
            <person name="Grimwood J."/>
            <person name="Jenkins J.W."/>
            <person name="Jueterbock A."/>
            <person name="Mraz A."/>
            <person name="Stam W.T."/>
            <person name="Tice H."/>
            <person name="Bornberg-Bauer E."/>
            <person name="Green P.J."/>
            <person name="Pearson G.A."/>
            <person name="Procaccini G."/>
            <person name="Duarte C.M."/>
            <person name="Schmutz J."/>
            <person name="Reusch T.B.H."/>
            <person name="Van de Peer Y."/>
        </authorList>
    </citation>
    <scope>NUCLEOTIDE SEQUENCE [LARGE SCALE GENOMIC DNA]</scope>
    <source>
        <strain evidence="3">cv. Finnish</strain>
    </source>
</reference>
<feature type="region of interest" description="Disordered" evidence="1">
    <location>
        <begin position="131"/>
        <end position="163"/>
    </location>
</feature>
<evidence type="ECO:0000313" key="3">
    <source>
        <dbReference type="Proteomes" id="UP000036987"/>
    </source>
</evidence>